<accession>A0A2P2Q771</accession>
<organism evidence="1">
    <name type="scientific">Rhizophora mucronata</name>
    <name type="common">Asiatic mangrove</name>
    <dbReference type="NCBI Taxonomy" id="61149"/>
    <lineage>
        <taxon>Eukaryota</taxon>
        <taxon>Viridiplantae</taxon>
        <taxon>Streptophyta</taxon>
        <taxon>Embryophyta</taxon>
        <taxon>Tracheophyta</taxon>
        <taxon>Spermatophyta</taxon>
        <taxon>Magnoliopsida</taxon>
        <taxon>eudicotyledons</taxon>
        <taxon>Gunneridae</taxon>
        <taxon>Pentapetalae</taxon>
        <taxon>rosids</taxon>
        <taxon>fabids</taxon>
        <taxon>Malpighiales</taxon>
        <taxon>Rhizophoraceae</taxon>
        <taxon>Rhizophora</taxon>
    </lineage>
</organism>
<dbReference type="AlphaFoldDB" id="A0A2P2Q771"/>
<proteinExistence type="predicted"/>
<protein>
    <submittedName>
        <fullName evidence="1">Uncharacterized protein</fullName>
    </submittedName>
</protein>
<name>A0A2P2Q771_RHIMU</name>
<reference evidence="1" key="1">
    <citation type="submission" date="2018-02" db="EMBL/GenBank/DDBJ databases">
        <title>Rhizophora mucronata_Transcriptome.</title>
        <authorList>
            <person name="Meera S.P."/>
            <person name="Sreeshan A."/>
            <person name="Augustine A."/>
        </authorList>
    </citation>
    <scope>NUCLEOTIDE SEQUENCE</scope>
    <source>
        <tissue evidence="1">Leaf</tissue>
    </source>
</reference>
<evidence type="ECO:0000313" key="1">
    <source>
        <dbReference type="EMBL" id="MBX62739.1"/>
    </source>
</evidence>
<sequence>MAMLTQASCFLGYAEICNDANVRR</sequence>
<dbReference type="EMBL" id="GGEC01082255">
    <property type="protein sequence ID" value="MBX62739.1"/>
    <property type="molecule type" value="Transcribed_RNA"/>
</dbReference>